<dbReference type="Pfam" id="PF13354">
    <property type="entry name" value="Beta-lactamase2"/>
    <property type="match status" value="1"/>
</dbReference>
<dbReference type="InterPro" id="IPR023650">
    <property type="entry name" value="Beta-lactam_class-A_AS"/>
</dbReference>
<accession>A0ABW1B5B4</accession>
<dbReference type="NCBIfam" id="NF033103">
    <property type="entry name" value="bla_class_A"/>
    <property type="match status" value="1"/>
</dbReference>
<sequence length="331" mass="34952">MHRSISRSLSRSLPFPSRRRRRAAGAAACLLALATLTACGQEQRPASGPAADAARAGAPVAATGATAPAFRELEREFDARLGVYAVDTGTGRSVAYRADQRFAYASTFKALAAGAVLRKHAESGKDGGDGMEKVVTYGRDDIVENSPVTEDFVETGMTLSGLCAATLWYSDNTAANLLLDELGGPDGLERVLEELGDDVTEMDRLEPDLSEGRPGDVRDTSTPRAMAGSLRAFLLGDALERDDRALLRTWMETNRTGGTLVRAGVPDGWTVADKSGSAGYGGRNDIAVLWPEDGGNPVVLAVLTSRDKQNAERRDALVARAATAAISALGR</sequence>
<name>A0ABW1B5B4_9ACTN</name>
<dbReference type="SUPFAM" id="SSF56601">
    <property type="entry name" value="beta-lactamase/transpeptidase-like"/>
    <property type="match status" value="1"/>
</dbReference>
<comment type="catalytic activity">
    <reaction evidence="5">
        <text>a beta-lactam + H2O = a substituted beta-amino acid</text>
        <dbReference type="Rhea" id="RHEA:20401"/>
        <dbReference type="ChEBI" id="CHEBI:15377"/>
        <dbReference type="ChEBI" id="CHEBI:35627"/>
        <dbReference type="ChEBI" id="CHEBI:140347"/>
        <dbReference type="EC" id="3.5.2.6"/>
    </reaction>
</comment>
<dbReference type="GO" id="GO:0008800">
    <property type="term" value="F:beta-lactamase activity"/>
    <property type="evidence" value="ECO:0007669"/>
    <property type="project" value="UniProtKB-EC"/>
</dbReference>
<dbReference type="InterPro" id="IPR045155">
    <property type="entry name" value="Beta-lactam_cat"/>
</dbReference>
<dbReference type="EMBL" id="JBHSNZ010000006">
    <property type="protein sequence ID" value="MFC5808109.1"/>
    <property type="molecule type" value="Genomic_DNA"/>
</dbReference>
<dbReference type="Gene3D" id="3.40.710.10">
    <property type="entry name" value="DD-peptidase/beta-lactamase superfamily"/>
    <property type="match status" value="1"/>
</dbReference>
<feature type="signal peptide" evidence="6">
    <location>
        <begin position="1"/>
        <end position="40"/>
    </location>
</feature>
<feature type="chain" id="PRO_5045457149" description="Beta-lactamase" evidence="6">
    <location>
        <begin position="41"/>
        <end position="331"/>
    </location>
</feature>
<dbReference type="PROSITE" id="PS00146">
    <property type="entry name" value="BETA_LACTAMASE_A"/>
    <property type="match status" value="1"/>
</dbReference>
<evidence type="ECO:0000313" key="9">
    <source>
        <dbReference type="Proteomes" id="UP001596112"/>
    </source>
</evidence>
<evidence type="ECO:0000259" key="7">
    <source>
        <dbReference type="Pfam" id="PF13354"/>
    </source>
</evidence>
<dbReference type="RefSeq" id="WP_272169663.1">
    <property type="nucleotide sequence ID" value="NZ_JAQOSL010000011.1"/>
</dbReference>
<evidence type="ECO:0000256" key="4">
    <source>
        <dbReference type="ARBA" id="ARBA00023251"/>
    </source>
</evidence>
<proteinExistence type="inferred from homology"/>
<dbReference type="InterPro" id="IPR012338">
    <property type="entry name" value="Beta-lactam/transpept-like"/>
</dbReference>
<keyword evidence="4 5" id="KW-0046">Antibiotic resistance</keyword>
<evidence type="ECO:0000313" key="8">
    <source>
        <dbReference type="EMBL" id="MFC5808109.1"/>
    </source>
</evidence>
<feature type="domain" description="Beta-lactamase class A catalytic" evidence="7">
    <location>
        <begin position="82"/>
        <end position="304"/>
    </location>
</feature>
<dbReference type="InterPro" id="IPR000871">
    <property type="entry name" value="Beta-lactam_class-A"/>
</dbReference>
<evidence type="ECO:0000256" key="2">
    <source>
        <dbReference type="ARBA" id="ARBA00012865"/>
    </source>
</evidence>
<organism evidence="8 9">
    <name type="scientific">Streptomyces heilongjiangensis</name>
    <dbReference type="NCBI Taxonomy" id="945052"/>
    <lineage>
        <taxon>Bacteria</taxon>
        <taxon>Bacillati</taxon>
        <taxon>Actinomycetota</taxon>
        <taxon>Actinomycetes</taxon>
        <taxon>Kitasatosporales</taxon>
        <taxon>Streptomycetaceae</taxon>
        <taxon>Streptomyces</taxon>
    </lineage>
</organism>
<dbReference type="PRINTS" id="PR00118">
    <property type="entry name" value="BLACTAMASEA"/>
</dbReference>
<comment type="caution">
    <text evidence="8">The sequence shown here is derived from an EMBL/GenBank/DDBJ whole genome shotgun (WGS) entry which is preliminary data.</text>
</comment>
<dbReference type="PANTHER" id="PTHR35333">
    <property type="entry name" value="BETA-LACTAMASE"/>
    <property type="match status" value="1"/>
</dbReference>
<evidence type="ECO:0000256" key="1">
    <source>
        <dbReference type="ARBA" id="ARBA00009009"/>
    </source>
</evidence>
<keyword evidence="3 5" id="KW-0378">Hydrolase</keyword>
<comment type="similarity">
    <text evidence="1 5">Belongs to the class-A beta-lactamase family.</text>
</comment>
<keyword evidence="6" id="KW-0732">Signal</keyword>
<evidence type="ECO:0000256" key="5">
    <source>
        <dbReference type="RuleBase" id="RU361140"/>
    </source>
</evidence>
<dbReference type="Proteomes" id="UP001596112">
    <property type="component" value="Unassembled WGS sequence"/>
</dbReference>
<evidence type="ECO:0000256" key="3">
    <source>
        <dbReference type="ARBA" id="ARBA00022801"/>
    </source>
</evidence>
<evidence type="ECO:0000256" key="6">
    <source>
        <dbReference type="SAM" id="SignalP"/>
    </source>
</evidence>
<dbReference type="EC" id="3.5.2.6" evidence="2 5"/>
<gene>
    <name evidence="8" type="primary">bla</name>
    <name evidence="8" type="ORF">ACFQGO_11410</name>
</gene>
<dbReference type="PANTHER" id="PTHR35333:SF3">
    <property type="entry name" value="BETA-LACTAMASE-TYPE TRANSPEPTIDASE FOLD CONTAINING PROTEIN"/>
    <property type="match status" value="1"/>
</dbReference>
<protein>
    <recommendedName>
        <fullName evidence="2 5">Beta-lactamase</fullName>
        <ecNumber evidence="2 5">3.5.2.6</ecNumber>
    </recommendedName>
</protein>
<reference evidence="9" key="1">
    <citation type="journal article" date="2019" name="Int. J. Syst. Evol. Microbiol.">
        <title>The Global Catalogue of Microorganisms (GCM) 10K type strain sequencing project: providing services to taxonomists for standard genome sequencing and annotation.</title>
        <authorList>
            <consortium name="The Broad Institute Genomics Platform"/>
            <consortium name="The Broad Institute Genome Sequencing Center for Infectious Disease"/>
            <person name="Wu L."/>
            <person name="Ma J."/>
        </authorList>
    </citation>
    <scope>NUCLEOTIDE SEQUENCE [LARGE SCALE GENOMIC DNA]</scope>
    <source>
        <strain evidence="9">JCM 9918</strain>
    </source>
</reference>
<keyword evidence="9" id="KW-1185">Reference proteome</keyword>